<dbReference type="Pfam" id="PF19265">
    <property type="entry name" value="DUF5908"/>
    <property type="match status" value="1"/>
</dbReference>
<protein>
    <submittedName>
        <fullName evidence="2">Uncharacterized protein</fullName>
    </submittedName>
</protein>
<name>A0A7C5HJF0_9CHLB</name>
<dbReference type="Proteomes" id="UP000886058">
    <property type="component" value="Unassembled WGS sequence"/>
</dbReference>
<feature type="region of interest" description="Disordered" evidence="1">
    <location>
        <begin position="1"/>
        <end position="38"/>
    </location>
</feature>
<proteinExistence type="predicted"/>
<comment type="caution">
    <text evidence="2">The sequence shown here is derived from an EMBL/GenBank/DDBJ whole genome shotgun (WGS) entry which is preliminary data.</text>
</comment>
<sequence>MPVEIRELHIKVTVNEPGTPDNNRNSVSRSAEGVGNATDREELAAECIEQMVKIMENKRER</sequence>
<dbReference type="EMBL" id="DRSQ01000149">
    <property type="protein sequence ID" value="HHE32445.1"/>
    <property type="molecule type" value="Genomic_DNA"/>
</dbReference>
<dbReference type="AlphaFoldDB" id="A0A7C5HJF0"/>
<organism evidence="2">
    <name type="scientific">Chlorobaculum parvum</name>
    <dbReference type="NCBI Taxonomy" id="274539"/>
    <lineage>
        <taxon>Bacteria</taxon>
        <taxon>Pseudomonadati</taxon>
        <taxon>Chlorobiota</taxon>
        <taxon>Chlorobiia</taxon>
        <taxon>Chlorobiales</taxon>
        <taxon>Chlorobiaceae</taxon>
        <taxon>Chlorobaculum</taxon>
    </lineage>
</organism>
<evidence type="ECO:0000256" key="1">
    <source>
        <dbReference type="SAM" id="MobiDB-lite"/>
    </source>
</evidence>
<accession>A0A7C5HJF0</accession>
<reference evidence="2" key="1">
    <citation type="journal article" date="2020" name="mSystems">
        <title>Genome- and Community-Level Interaction Insights into Carbon Utilization and Element Cycling Functions of Hydrothermarchaeota in Hydrothermal Sediment.</title>
        <authorList>
            <person name="Zhou Z."/>
            <person name="Liu Y."/>
            <person name="Xu W."/>
            <person name="Pan J."/>
            <person name="Luo Z.H."/>
            <person name="Li M."/>
        </authorList>
    </citation>
    <scope>NUCLEOTIDE SEQUENCE [LARGE SCALE GENOMIC DNA]</scope>
    <source>
        <strain evidence="2">HyVt-633</strain>
    </source>
</reference>
<feature type="compositionally biased region" description="Polar residues" evidence="1">
    <location>
        <begin position="20"/>
        <end position="29"/>
    </location>
</feature>
<dbReference type="InterPro" id="IPR045459">
    <property type="entry name" value="DUF5908"/>
</dbReference>
<evidence type="ECO:0000313" key="2">
    <source>
        <dbReference type="EMBL" id="HHE32445.1"/>
    </source>
</evidence>
<feature type="compositionally biased region" description="Basic and acidic residues" evidence="1">
    <location>
        <begin position="1"/>
        <end position="10"/>
    </location>
</feature>
<gene>
    <name evidence="2" type="ORF">ENL07_07420</name>
</gene>